<evidence type="ECO:0000313" key="2">
    <source>
        <dbReference type="Proteomes" id="UP000695022"/>
    </source>
</evidence>
<evidence type="ECO:0000313" key="4">
    <source>
        <dbReference type="RefSeq" id="XP_014669882.1"/>
    </source>
</evidence>
<protein>
    <submittedName>
        <fullName evidence="3 4">Uncharacterized protein LOC106810918</fullName>
    </submittedName>
</protein>
<dbReference type="RefSeq" id="XP_014669881.1">
    <property type="nucleotide sequence ID" value="XM_014814395.1"/>
</dbReference>
<proteinExistence type="predicted"/>
<feature type="region of interest" description="Disordered" evidence="1">
    <location>
        <begin position="75"/>
        <end position="95"/>
    </location>
</feature>
<name>A0ABM1ECG0_PRICU</name>
<gene>
    <name evidence="3 4" type="primary">LOC106810918</name>
</gene>
<keyword evidence="2" id="KW-1185">Reference proteome</keyword>
<reference evidence="3 4" key="1">
    <citation type="submission" date="2025-05" db="UniProtKB">
        <authorList>
            <consortium name="RefSeq"/>
        </authorList>
    </citation>
    <scope>IDENTIFICATION</scope>
</reference>
<accession>A0ABM1ECG0</accession>
<evidence type="ECO:0000256" key="1">
    <source>
        <dbReference type="SAM" id="MobiDB-lite"/>
    </source>
</evidence>
<dbReference type="RefSeq" id="XP_014669882.1">
    <property type="nucleotide sequence ID" value="XM_014814396.1"/>
</dbReference>
<dbReference type="GeneID" id="106810918"/>
<dbReference type="Proteomes" id="UP000695022">
    <property type="component" value="Unplaced"/>
</dbReference>
<evidence type="ECO:0000313" key="3">
    <source>
        <dbReference type="RefSeq" id="XP_014669881.1"/>
    </source>
</evidence>
<feature type="compositionally biased region" description="Acidic residues" evidence="1">
    <location>
        <begin position="78"/>
        <end position="89"/>
    </location>
</feature>
<organism evidence="2 3">
    <name type="scientific">Priapulus caudatus</name>
    <name type="common">Priapulid worm</name>
    <dbReference type="NCBI Taxonomy" id="37621"/>
    <lineage>
        <taxon>Eukaryota</taxon>
        <taxon>Metazoa</taxon>
        <taxon>Ecdysozoa</taxon>
        <taxon>Scalidophora</taxon>
        <taxon>Priapulida</taxon>
        <taxon>Priapulimorpha</taxon>
        <taxon>Priapulimorphida</taxon>
        <taxon>Priapulidae</taxon>
        <taxon>Priapulus</taxon>
    </lineage>
</organism>
<sequence>MQFKKWRRKKLKFWKRATRYGKFENDRFDGNLSDIVEEQSENDDDDGDDYCAINTEMVQNTHNETAVRASAVIHAGGDSDDDSDDDDGDGAASDRPKIPATFITIPAEKNCVLYESADCIVSIENSINQKTGCTTPKKSATTKKKIKKNAWRFCKTTWKYLKLGLINMYPAVYNVADPRFSCTSYGTSSYKQKPRYQYPDFS</sequence>